<reference evidence="2" key="1">
    <citation type="journal article" date="2014" name="Nat. Commun.">
        <title>The emerging biofuel crop Camelina sativa retains a highly undifferentiated hexaploid genome structure.</title>
        <authorList>
            <person name="Kagale S."/>
            <person name="Koh C."/>
            <person name="Nixon J."/>
            <person name="Bollina V."/>
            <person name="Clarke W.E."/>
            <person name="Tuteja R."/>
            <person name="Spillane C."/>
            <person name="Robinson S.J."/>
            <person name="Links M.G."/>
            <person name="Clarke C."/>
            <person name="Higgins E.E."/>
            <person name="Huebert T."/>
            <person name="Sharpe A.G."/>
            <person name="Parkin I.A."/>
        </authorList>
    </citation>
    <scope>NUCLEOTIDE SEQUENCE [LARGE SCALE GENOMIC DNA]</scope>
    <source>
        <strain evidence="2">cv. DH55</strain>
    </source>
</reference>
<evidence type="ECO:0000256" key="1">
    <source>
        <dbReference type="SAM" id="MobiDB-lite"/>
    </source>
</evidence>
<evidence type="ECO:0000313" key="2">
    <source>
        <dbReference type="Proteomes" id="UP000694864"/>
    </source>
</evidence>
<feature type="region of interest" description="Disordered" evidence="1">
    <location>
        <begin position="201"/>
        <end position="221"/>
    </location>
</feature>
<keyword evidence="2" id="KW-1185">Reference proteome</keyword>
<protein>
    <submittedName>
        <fullName evidence="3">Uncharacterized protein LOC104767842</fullName>
    </submittedName>
</protein>
<name>A0ABM0XS07_CAMSA</name>
<dbReference type="Proteomes" id="UP000694864">
    <property type="component" value="Chromosome 19"/>
</dbReference>
<gene>
    <name evidence="3" type="primary">LOC104767842</name>
</gene>
<accession>A0ABM0XS07</accession>
<sequence>MANSEWIMEFSSGRSEYLRFEGSDHRLLVTSFEPFRKKRRGLFCYDRALKGNEEVRKLVLEAWNSILDASVEKRLDACRRAIITWSKYHHEISQKEIISLRKALEENMTKDEENQAELERINRELLKAYQNEETFWKQRSRQLWLTLGDKNIGYFHAATKSWRALNNISVMESATGNPVYEEKEIVTAITDYFHQIFTSQEGNRMDCGPGGPSSLHLTGHE</sequence>
<dbReference type="GeneID" id="104767842"/>
<dbReference type="RefSeq" id="XP_010490116.1">
    <property type="nucleotide sequence ID" value="XM_010491814.1"/>
</dbReference>
<proteinExistence type="predicted"/>
<reference evidence="3" key="2">
    <citation type="submission" date="2025-08" db="UniProtKB">
        <authorList>
            <consortium name="RefSeq"/>
        </authorList>
    </citation>
    <scope>IDENTIFICATION</scope>
    <source>
        <tissue evidence="3">Leaf</tissue>
    </source>
</reference>
<organism evidence="2 3">
    <name type="scientific">Camelina sativa</name>
    <name type="common">False flax</name>
    <name type="synonym">Myagrum sativum</name>
    <dbReference type="NCBI Taxonomy" id="90675"/>
    <lineage>
        <taxon>Eukaryota</taxon>
        <taxon>Viridiplantae</taxon>
        <taxon>Streptophyta</taxon>
        <taxon>Embryophyta</taxon>
        <taxon>Tracheophyta</taxon>
        <taxon>Spermatophyta</taxon>
        <taxon>Magnoliopsida</taxon>
        <taxon>eudicotyledons</taxon>
        <taxon>Gunneridae</taxon>
        <taxon>Pentapetalae</taxon>
        <taxon>rosids</taxon>
        <taxon>malvids</taxon>
        <taxon>Brassicales</taxon>
        <taxon>Brassicaceae</taxon>
        <taxon>Camelineae</taxon>
        <taxon>Camelina</taxon>
    </lineage>
</organism>
<evidence type="ECO:0000313" key="3">
    <source>
        <dbReference type="RefSeq" id="XP_010490116.1"/>
    </source>
</evidence>